<reference evidence="7" key="1">
    <citation type="journal article" date="2015" name="Genome Announc.">
        <title>Draft Genome Sequence of Anaerolineae Strain TC1, a Novel Isolate from a Methanogenic Wastewater Treatment System.</title>
        <authorList>
            <person name="Matsuura N."/>
            <person name="Tourlousse D.M."/>
            <person name="Sun L."/>
            <person name="Toyonaga M."/>
            <person name="Kuroda K."/>
            <person name="Ohashi A."/>
            <person name="Cruz R."/>
            <person name="Yamaguchi T."/>
            <person name="Sekiguchi Y."/>
        </authorList>
    </citation>
    <scope>NUCLEOTIDE SEQUENCE [LARGE SCALE GENOMIC DNA]</scope>
    <source>
        <strain evidence="7">TC1</strain>
    </source>
</reference>
<evidence type="ECO:0000256" key="2">
    <source>
        <dbReference type="ARBA" id="ARBA00009721"/>
    </source>
</evidence>
<dbReference type="Proteomes" id="UP000053370">
    <property type="component" value="Unassembled WGS sequence"/>
</dbReference>
<dbReference type="STRING" id="1678840.ATC1_131441"/>
<organism evidence="7">
    <name type="scientific">Flexilinea flocculi</name>
    <dbReference type="NCBI Taxonomy" id="1678840"/>
    <lineage>
        <taxon>Bacteria</taxon>
        <taxon>Bacillati</taxon>
        <taxon>Chloroflexota</taxon>
        <taxon>Anaerolineae</taxon>
        <taxon>Anaerolineales</taxon>
        <taxon>Anaerolineaceae</taxon>
        <taxon>Flexilinea</taxon>
    </lineage>
</organism>
<evidence type="ECO:0000256" key="4">
    <source>
        <dbReference type="ARBA" id="ARBA00023239"/>
    </source>
</evidence>
<dbReference type="GO" id="GO:0016830">
    <property type="term" value="F:carbon-carbon lyase activity"/>
    <property type="evidence" value="ECO:0007669"/>
    <property type="project" value="InterPro"/>
</dbReference>
<dbReference type="RefSeq" id="WP_236688135.1">
    <property type="nucleotide sequence ID" value="NZ_DF968181.1"/>
</dbReference>
<dbReference type="InterPro" id="IPR001597">
    <property type="entry name" value="ArAA_b-elim_lyase/Thr_aldolase"/>
</dbReference>
<evidence type="ECO:0000313" key="7">
    <source>
        <dbReference type="EMBL" id="GAP41452.1"/>
    </source>
</evidence>
<dbReference type="EMBL" id="DF968181">
    <property type="protein sequence ID" value="GAP41452.1"/>
    <property type="molecule type" value="Genomic_DNA"/>
</dbReference>
<evidence type="ECO:0000256" key="1">
    <source>
        <dbReference type="ARBA" id="ARBA00001933"/>
    </source>
</evidence>
<dbReference type="Gene3D" id="3.40.640.10">
    <property type="entry name" value="Type I PLP-dependent aspartate aminotransferase-like (Major domain)"/>
    <property type="match status" value="1"/>
</dbReference>
<keyword evidence="4" id="KW-0456">Lyase</keyword>
<proteinExistence type="inferred from homology"/>
<comment type="similarity">
    <text evidence="2">Belongs to the beta-eliminating lyase family.</text>
</comment>
<dbReference type="PANTHER" id="PTHR32325">
    <property type="entry name" value="BETA-ELIMINATING LYASE-LIKE PROTEIN-RELATED"/>
    <property type="match status" value="1"/>
</dbReference>
<dbReference type="GO" id="GO:0009072">
    <property type="term" value="P:aromatic amino acid metabolic process"/>
    <property type="evidence" value="ECO:0007669"/>
    <property type="project" value="InterPro"/>
</dbReference>
<comment type="cofactor">
    <cofactor evidence="1 5">
        <name>pyridoxal 5'-phosphate</name>
        <dbReference type="ChEBI" id="CHEBI:597326"/>
    </cofactor>
</comment>
<evidence type="ECO:0000256" key="5">
    <source>
        <dbReference type="PIRSR" id="PIRSR611166-50"/>
    </source>
</evidence>
<dbReference type="InterPro" id="IPR011166">
    <property type="entry name" value="Beta-eliminating_lyase"/>
</dbReference>
<dbReference type="AlphaFoldDB" id="A0A0S7BM62"/>
<accession>A0A0S7BM62</accession>
<gene>
    <name evidence="7" type="ORF">ATC1_131441</name>
</gene>
<evidence type="ECO:0000259" key="6">
    <source>
        <dbReference type="Pfam" id="PF01212"/>
    </source>
</evidence>
<name>A0A0S7BM62_9CHLR</name>
<feature type="domain" description="Aromatic amino acid beta-eliminating lyase/threonine aldolase" evidence="6">
    <location>
        <begin position="54"/>
        <end position="427"/>
    </location>
</feature>
<feature type="modified residue" description="N6-(pyridoxal phosphate)lysine" evidence="5">
    <location>
        <position position="265"/>
    </location>
</feature>
<dbReference type="PANTHER" id="PTHR32325:SF4">
    <property type="entry name" value="TRYPTOPHANASE"/>
    <property type="match status" value="1"/>
</dbReference>
<dbReference type="Gene3D" id="3.90.1150.10">
    <property type="entry name" value="Aspartate Aminotransferase, domain 1"/>
    <property type="match status" value="1"/>
</dbReference>
<dbReference type="InterPro" id="IPR015421">
    <property type="entry name" value="PyrdxlP-dep_Trfase_major"/>
</dbReference>
<dbReference type="InterPro" id="IPR015422">
    <property type="entry name" value="PyrdxlP-dep_Trfase_small"/>
</dbReference>
<dbReference type="Pfam" id="PF01212">
    <property type="entry name" value="Beta_elim_lyase"/>
    <property type="match status" value="1"/>
</dbReference>
<sequence length="480" mass="54207">MEVKLSNGKVIPMEMHKIKIVQQTFLPAIEERIEAIQSAGFNTFLLKSHNLFLDMLTDSGTNAMSDNQQSAMLLSDDAYAGSESFYKLEEAVQDIFGLKYVIPAHQGRACEHLIAKVFVKPGTYVITNYHFTTTKAHIRLCGGEVIELIGDEGRITNSHCPFKGNMDVLELRKTIEKLGKERINSIRMEATTNLIGGQPFSMQNLKEVRKIANEYGIMMVMDCSLISENAYFIKTREPGFEDKTIKEIIREMIEQVDMVYMSARKSAMARGGLIATNHQRIFNEILPNVPVYEGFITYGGMSTKEIESIAVGMYEMVDLNIAGSGAEFIRFFANRLIEYGVPVVTPPGGLGCHIDASKFLPNIPWNEYPAGALAAAVYIISGCRGMERGSLSMDREADGEEEQSDMELLRLAVPRRTFTMSQLEFLADRISWLYNHRDLIQGLKWVEEPPVLRFFIGRLESINRWEYDLLQAFQSDFGAY</sequence>
<dbReference type="InterPro" id="IPR015424">
    <property type="entry name" value="PyrdxlP-dep_Trfase"/>
</dbReference>
<keyword evidence="8" id="KW-1185">Reference proteome</keyword>
<dbReference type="SUPFAM" id="SSF53383">
    <property type="entry name" value="PLP-dependent transferases"/>
    <property type="match status" value="1"/>
</dbReference>
<protein>
    <submittedName>
        <fullName evidence="7">Tryptophanase</fullName>
    </submittedName>
</protein>
<keyword evidence="3 5" id="KW-0663">Pyridoxal phosphate</keyword>
<evidence type="ECO:0000256" key="3">
    <source>
        <dbReference type="ARBA" id="ARBA00022898"/>
    </source>
</evidence>
<dbReference type="PATRIC" id="fig|1678840.3.peg.2904"/>
<dbReference type="PIRSF" id="PIRSF001386">
    <property type="entry name" value="Trpase"/>
    <property type="match status" value="1"/>
</dbReference>
<dbReference type="NCBIfam" id="NF009709">
    <property type="entry name" value="PRK13238.1"/>
    <property type="match status" value="1"/>
</dbReference>
<evidence type="ECO:0000313" key="8">
    <source>
        <dbReference type="Proteomes" id="UP000053370"/>
    </source>
</evidence>